<dbReference type="Proteomes" id="UP000821845">
    <property type="component" value="Chromosome 1"/>
</dbReference>
<accession>A0ACB7TEU9</accession>
<sequence length="267" mass="29343">MASRFEGQAGYGTRERLRLTKQGLNGRGYAFSWMVATSRKSRGHMQGDNKGATDMWMPHPRKPCGDGSASSASSATEKAGCNMGTQLSFQSFCRSIGSQRGCFHSSWTTARRVGGRTGDRLQLTEQGLTGRGYALSCTVANKRTIRDKTHGNTTEATDMWRPHATNPYVQEASVRSGNRSSEGGLPHGESVRRAERWLVQEAEFNSRRKASGRGGGYAISCMVATSRKIRDHIHDNTTRANGCGCLMQETDVQERLNQAVLKRETNS</sequence>
<reference evidence="1" key="1">
    <citation type="submission" date="2020-05" db="EMBL/GenBank/DDBJ databases">
        <title>Large-scale comparative analyses of tick genomes elucidate their genetic diversity and vector capacities.</title>
        <authorList>
            <person name="Jia N."/>
            <person name="Wang J."/>
            <person name="Shi W."/>
            <person name="Du L."/>
            <person name="Sun Y."/>
            <person name="Zhan W."/>
            <person name="Jiang J."/>
            <person name="Wang Q."/>
            <person name="Zhang B."/>
            <person name="Ji P."/>
            <person name="Sakyi L.B."/>
            <person name="Cui X."/>
            <person name="Yuan T."/>
            <person name="Jiang B."/>
            <person name="Yang W."/>
            <person name="Lam T.T.-Y."/>
            <person name="Chang Q."/>
            <person name="Ding S."/>
            <person name="Wang X."/>
            <person name="Zhu J."/>
            <person name="Ruan X."/>
            <person name="Zhao L."/>
            <person name="Wei J."/>
            <person name="Que T."/>
            <person name="Du C."/>
            <person name="Cheng J."/>
            <person name="Dai P."/>
            <person name="Han X."/>
            <person name="Huang E."/>
            <person name="Gao Y."/>
            <person name="Liu J."/>
            <person name="Shao H."/>
            <person name="Ye R."/>
            <person name="Li L."/>
            <person name="Wei W."/>
            <person name="Wang X."/>
            <person name="Wang C."/>
            <person name="Yang T."/>
            <person name="Huo Q."/>
            <person name="Li W."/>
            <person name="Guo W."/>
            <person name="Chen H."/>
            <person name="Zhou L."/>
            <person name="Ni X."/>
            <person name="Tian J."/>
            <person name="Zhou Y."/>
            <person name="Sheng Y."/>
            <person name="Liu T."/>
            <person name="Pan Y."/>
            <person name="Xia L."/>
            <person name="Li J."/>
            <person name="Zhao F."/>
            <person name="Cao W."/>
        </authorList>
    </citation>
    <scope>NUCLEOTIDE SEQUENCE</scope>
    <source>
        <strain evidence="1">Hyas-2018</strain>
    </source>
</reference>
<organism evidence="1 2">
    <name type="scientific">Hyalomma asiaticum</name>
    <name type="common">Tick</name>
    <dbReference type="NCBI Taxonomy" id="266040"/>
    <lineage>
        <taxon>Eukaryota</taxon>
        <taxon>Metazoa</taxon>
        <taxon>Ecdysozoa</taxon>
        <taxon>Arthropoda</taxon>
        <taxon>Chelicerata</taxon>
        <taxon>Arachnida</taxon>
        <taxon>Acari</taxon>
        <taxon>Parasitiformes</taxon>
        <taxon>Ixodida</taxon>
        <taxon>Ixodoidea</taxon>
        <taxon>Ixodidae</taxon>
        <taxon>Hyalomminae</taxon>
        <taxon>Hyalomma</taxon>
    </lineage>
</organism>
<comment type="caution">
    <text evidence="1">The sequence shown here is derived from an EMBL/GenBank/DDBJ whole genome shotgun (WGS) entry which is preliminary data.</text>
</comment>
<protein>
    <submittedName>
        <fullName evidence="1">Uncharacterized protein</fullName>
    </submittedName>
</protein>
<name>A0ACB7TEU9_HYAAI</name>
<evidence type="ECO:0000313" key="2">
    <source>
        <dbReference type="Proteomes" id="UP000821845"/>
    </source>
</evidence>
<proteinExistence type="predicted"/>
<evidence type="ECO:0000313" key="1">
    <source>
        <dbReference type="EMBL" id="KAH6944568.1"/>
    </source>
</evidence>
<keyword evidence="2" id="KW-1185">Reference proteome</keyword>
<dbReference type="EMBL" id="CM023481">
    <property type="protein sequence ID" value="KAH6944568.1"/>
    <property type="molecule type" value="Genomic_DNA"/>
</dbReference>
<gene>
    <name evidence="1" type="ORF">HPB50_004091</name>
</gene>